<comment type="caution">
    <text evidence="3">The sequence shown here is derived from an EMBL/GenBank/DDBJ whole genome shotgun (WGS) entry which is preliminary data.</text>
</comment>
<accession>A0A815BPN8</accession>
<feature type="region of interest" description="Disordered" evidence="2">
    <location>
        <begin position="1"/>
        <end position="22"/>
    </location>
</feature>
<protein>
    <submittedName>
        <fullName evidence="3">Uncharacterized protein</fullName>
    </submittedName>
</protein>
<gene>
    <name evidence="4" type="ORF">JXQ802_LOCUS47376</name>
    <name evidence="3" type="ORF">PYM288_LOCUS28463</name>
</gene>
<dbReference type="EMBL" id="CAJNOL010004659">
    <property type="protein sequence ID" value="CAF1592403.1"/>
    <property type="molecule type" value="Genomic_DNA"/>
</dbReference>
<dbReference type="Proteomes" id="UP000663870">
    <property type="component" value="Unassembled WGS sequence"/>
</dbReference>
<evidence type="ECO:0000256" key="2">
    <source>
        <dbReference type="SAM" id="MobiDB-lite"/>
    </source>
</evidence>
<dbReference type="EMBL" id="CAJNOH010002103">
    <property type="protein sequence ID" value="CAF1272641.1"/>
    <property type="molecule type" value="Genomic_DNA"/>
</dbReference>
<reference evidence="3" key="1">
    <citation type="submission" date="2021-02" db="EMBL/GenBank/DDBJ databases">
        <authorList>
            <person name="Nowell W R."/>
        </authorList>
    </citation>
    <scope>NUCLEOTIDE SEQUENCE</scope>
</reference>
<evidence type="ECO:0000313" key="4">
    <source>
        <dbReference type="EMBL" id="CAF1592403.1"/>
    </source>
</evidence>
<dbReference type="AlphaFoldDB" id="A0A815BPN8"/>
<evidence type="ECO:0000313" key="3">
    <source>
        <dbReference type="EMBL" id="CAF1272641.1"/>
    </source>
</evidence>
<dbReference type="Proteomes" id="UP000663854">
    <property type="component" value="Unassembled WGS sequence"/>
</dbReference>
<feature type="compositionally biased region" description="Basic and acidic residues" evidence="2">
    <location>
        <begin position="1"/>
        <end position="11"/>
    </location>
</feature>
<evidence type="ECO:0000256" key="1">
    <source>
        <dbReference type="SAM" id="Coils"/>
    </source>
</evidence>
<keyword evidence="1" id="KW-0175">Coiled coil</keyword>
<proteinExistence type="predicted"/>
<feature type="coiled-coil region" evidence="1">
    <location>
        <begin position="32"/>
        <end position="59"/>
    </location>
</feature>
<sequence length="68" mass="7918">MGNCIVKKESSNTENPVRRKTRFSTQLTSNDVATLQSEYNLNENEVEKLRHEIRRASIQSIPKHFPFV</sequence>
<evidence type="ECO:0000313" key="6">
    <source>
        <dbReference type="Proteomes" id="UP000663870"/>
    </source>
</evidence>
<name>A0A815BPN8_9BILA</name>
<keyword evidence="6" id="KW-1185">Reference proteome</keyword>
<organism evidence="3 5">
    <name type="scientific">Rotaria sordida</name>
    <dbReference type="NCBI Taxonomy" id="392033"/>
    <lineage>
        <taxon>Eukaryota</taxon>
        <taxon>Metazoa</taxon>
        <taxon>Spiralia</taxon>
        <taxon>Gnathifera</taxon>
        <taxon>Rotifera</taxon>
        <taxon>Eurotatoria</taxon>
        <taxon>Bdelloidea</taxon>
        <taxon>Philodinida</taxon>
        <taxon>Philodinidae</taxon>
        <taxon>Rotaria</taxon>
    </lineage>
</organism>
<evidence type="ECO:0000313" key="5">
    <source>
        <dbReference type="Proteomes" id="UP000663854"/>
    </source>
</evidence>